<dbReference type="AlphaFoldDB" id="A0A1H4FNU9"/>
<gene>
    <name evidence="5" type="ORF">SAMN02982996_03152</name>
</gene>
<evidence type="ECO:0000256" key="1">
    <source>
        <dbReference type="ARBA" id="ARBA00022737"/>
    </source>
</evidence>
<keyword evidence="1" id="KW-0677">Repeat</keyword>
<keyword evidence="2 3" id="KW-0802">TPR repeat</keyword>
<dbReference type="RefSeq" id="WP_036152732.1">
    <property type="nucleotide sequence ID" value="NZ_FNQS01000014.1"/>
</dbReference>
<dbReference type="InterPro" id="IPR013360">
    <property type="entry name" value="Pilus_4_PilW"/>
</dbReference>
<dbReference type="Gene3D" id="1.25.40.10">
    <property type="entry name" value="Tetratricopeptide repeat domain"/>
    <property type="match status" value="1"/>
</dbReference>
<dbReference type="Pfam" id="PF13432">
    <property type="entry name" value="TPR_16"/>
    <property type="match status" value="1"/>
</dbReference>
<dbReference type="GeneID" id="97765993"/>
<keyword evidence="4" id="KW-0732">Signal</keyword>
<dbReference type="NCBIfam" id="TIGR02521">
    <property type="entry name" value="type_IV_pilW"/>
    <property type="match status" value="1"/>
</dbReference>
<dbReference type="PANTHER" id="PTHR45586">
    <property type="entry name" value="TPR REPEAT-CONTAINING PROTEIN PA4667"/>
    <property type="match status" value="1"/>
</dbReference>
<dbReference type="eggNOG" id="COG3063">
    <property type="taxonomic scope" value="Bacteria"/>
</dbReference>
<dbReference type="InterPro" id="IPR011990">
    <property type="entry name" value="TPR-like_helical_dom_sf"/>
</dbReference>
<proteinExistence type="predicted"/>
<name>A0A1H4FNU9_9GAMM</name>
<dbReference type="PROSITE" id="PS50005">
    <property type="entry name" value="TPR"/>
    <property type="match status" value="2"/>
</dbReference>
<dbReference type="InterPro" id="IPR051012">
    <property type="entry name" value="CellSynth/LPSAsmb/PSIAsmb"/>
</dbReference>
<keyword evidence="6" id="KW-1185">Reference proteome</keyword>
<feature type="repeat" description="TPR" evidence="3">
    <location>
        <begin position="140"/>
        <end position="173"/>
    </location>
</feature>
<dbReference type="SUPFAM" id="SSF48452">
    <property type="entry name" value="TPR-like"/>
    <property type="match status" value="2"/>
</dbReference>
<evidence type="ECO:0000256" key="4">
    <source>
        <dbReference type="SAM" id="SignalP"/>
    </source>
</evidence>
<dbReference type="Pfam" id="PF13424">
    <property type="entry name" value="TPR_12"/>
    <property type="match status" value="1"/>
</dbReference>
<evidence type="ECO:0000256" key="3">
    <source>
        <dbReference type="PROSITE-ProRule" id="PRU00339"/>
    </source>
</evidence>
<reference evidence="5 6" key="1">
    <citation type="submission" date="2016-10" db="EMBL/GenBank/DDBJ databases">
        <authorList>
            <person name="de Groot N.N."/>
        </authorList>
    </citation>
    <scope>NUCLEOTIDE SEQUENCE [LARGE SCALE GENOMIC DNA]</scope>
    <source>
        <strain evidence="5 6">ATCC 29281</strain>
    </source>
</reference>
<dbReference type="PROSITE" id="PS51257">
    <property type="entry name" value="PROKAR_LIPOPROTEIN"/>
    <property type="match status" value="1"/>
</dbReference>
<dbReference type="Proteomes" id="UP000187280">
    <property type="component" value="Unassembled WGS sequence"/>
</dbReference>
<feature type="repeat" description="TPR" evidence="3">
    <location>
        <begin position="36"/>
        <end position="69"/>
    </location>
</feature>
<feature type="signal peptide" evidence="4">
    <location>
        <begin position="1"/>
        <end position="26"/>
    </location>
</feature>
<dbReference type="EMBL" id="FNQS01000014">
    <property type="protein sequence ID" value="SEA98757.1"/>
    <property type="molecule type" value="Genomic_DNA"/>
</dbReference>
<dbReference type="PANTHER" id="PTHR45586:SF1">
    <property type="entry name" value="LIPOPOLYSACCHARIDE ASSEMBLY PROTEIN B"/>
    <property type="match status" value="1"/>
</dbReference>
<accession>A0A1H4FNU9</accession>
<evidence type="ECO:0000313" key="5">
    <source>
        <dbReference type="EMBL" id="SEA98757.1"/>
    </source>
</evidence>
<sequence length="252" mass="28358">MNSRWQGRWRRALAVVCVMISGCVNTSETVLLSPQAQTRLQLGLAYLERGQLDVAHSNLLIALRASPNDYRTQLGMALYEQRIGENAAAEKRYRQLLRQSPVNGSVMNNYGAFLCGLGQYVTAQQQFSRAAQLADYPPVADALENAGYCFLDAGQPDEAKQWLSRALNHDPRKGQRLLAEAEHRMHTGHPEQTRMLLNIHQPKFPASAESLWLQIRFAALAGDTDDAMRYGAMLARSFPQSKQYQQFLANEY</sequence>
<dbReference type="STRING" id="71657.SAMN02982996_03152"/>
<organism evidence="5 6">
    <name type="scientific">Lonsdalea quercina</name>
    <dbReference type="NCBI Taxonomy" id="71657"/>
    <lineage>
        <taxon>Bacteria</taxon>
        <taxon>Pseudomonadati</taxon>
        <taxon>Pseudomonadota</taxon>
        <taxon>Gammaproteobacteria</taxon>
        <taxon>Enterobacterales</taxon>
        <taxon>Pectobacteriaceae</taxon>
        <taxon>Lonsdalea</taxon>
    </lineage>
</organism>
<evidence type="ECO:0000256" key="2">
    <source>
        <dbReference type="ARBA" id="ARBA00022803"/>
    </source>
</evidence>
<feature type="chain" id="PRO_5010569329" evidence="4">
    <location>
        <begin position="27"/>
        <end position="252"/>
    </location>
</feature>
<protein>
    <submittedName>
        <fullName evidence="5">Type IV pilus assembly protein PilF</fullName>
    </submittedName>
</protein>
<dbReference type="InterPro" id="IPR019734">
    <property type="entry name" value="TPR_rpt"/>
</dbReference>
<dbReference type="SMART" id="SM00028">
    <property type="entry name" value="TPR"/>
    <property type="match status" value="4"/>
</dbReference>
<evidence type="ECO:0000313" key="6">
    <source>
        <dbReference type="Proteomes" id="UP000187280"/>
    </source>
</evidence>